<dbReference type="EMBL" id="FJOG01000008">
    <property type="protein sequence ID" value="CZR56635.1"/>
    <property type="molecule type" value="Genomic_DNA"/>
</dbReference>
<feature type="compositionally biased region" description="Polar residues" evidence="1">
    <location>
        <begin position="218"/>
        <end position="230"/>
    </location>
</feature>
<feature type="compositionally biased region" description="Basic residues" evidence="1">
    <location>
        <begin position="127"/>
        <end position="145"/>
    </location>
</feature>
<evidence type="ECO:0000256" key="1">
    <source>
        <dbReference type="SAM" id="MobiDB-lite"/>
    </source>
</evidence>
<sequence>MEKELTPSQKNAASVLNAVARSPLRRDSRLNDVFFNQNETEWVPSTLFKPIRNLKIRRRLRTFAKAETSFSSVSLKTPLIVTVPQSESSITVDSPLSNPSSEPPIAKLESSSGSNIPSPQRSTNPNRRLRRQLLRRTCGKGRRAASRAANATTPYGQQQSSSVSKFSPKVPSSKLESISLEKSPLSPNQEELSKPPPPKATPGSYFRTGLGYPPESIPPTSTQADSSVSV</sequence>
<proteinExistence type="predicted"/>
<gene>
    <name evidence="2" type="ORF">PAC_06524</name>
</gene>
<name>A0A1L7WV31_9HELO</name>
<protein>
    <submittedName>
        <fullName evidence="2">Uncharacterized protein</fullName>
    </submittedName>
</protein>
<evidence type="ECO:0000313" key="2">
    <source>
        <dbReference type="EMBL" id="CZR56635.1"/>
    </source>
</evidence>
<accession>A0A1L7WV31</accession>
<evidence type="ECO:0000313" key="3">
    <source>
        <dbReference type="Proteomes" id="UP000184330"/>
    </source>
</evidence>
<feature type="compositionally biased region" description="Low complexity" evidence="1">
    <location>
        <begin position="146"/>
        <end position="187"/>
    </location>
</feature>
<keyword evidence="3" id="KW-1185">Reference proteome</keyword>
<feature type="compositionally biased region" description="Polar residues" evidence="1">
    <location>
        <begin position="87"/>
        <end position="100"/>
    </location>
</feature>
<organism evidence="2 3">
    <name type="scientific">Phialocephala subalpina</name>
    <dbReference type="NCBI Taxonomy" id="576137"/>
    <lineage>
        <taxon>Eukaryota</taxon>
        <taxon>Fungi</taxon>
        <taxon>Dikarya</taxon>
        <taxon>Ascomycota</taxon>
        <taxon>Pezizomycotina</taxon>
        <taxon>Leotiomycetes</taxon>
        <taxon>Helotiales</taxon>
        <taxon>Mollisiaceae</taxon>
        <taxon>Phialocephala</taxon>
        <taxon>Phialocephala fortinii species complex</taxon>
    </lineage>
</organism>
<reference evidence="2 3" key="1">
    <citation type="submission" date="2016-03" db="EMBL/GenBank/DDBJ databases">
        <authorList>
            <person name="Ploux O."/>
        </authorList>
    </citation>
    <scope>NUCLEOTIDE SEQUENCE [LARGE SCALE GENOMIC DNA]</scope>
    <source>
        <strain evidence="2 3">UAMH 11012</strain>
    </source>
</reference>
<dbReference type="Proteomes" id="UP000184330">
    <property type="component" value="Unassembled WGS sequence"/>
</dbReference>
<feature type="region of interest" description="Disordered" evidence="1">
    <location>
        <begin position="87"/>
        <end position="230"/>
    </location>
</feature>
<dbReference type="AlphaFoldDB" id="A0A1L7WV31"/>
<feature type="compositionally biased region" description="Polar residues" evidence="1">
    <location>
        <begin position="109"/>
        <end position="126"/>
    </location>
</feature>